<keyword evidence="2" id="KW-0689">Ribosomal protein</keyword>
<dbReference type="FunFam" id="3.90.1170.10:FF:000002">
    <property type="entry name" value="60S ribosomal protein L10"/>
    <property type="match status" value="1"/>
</dbReference>
<dbReference type="CDD" id="cd01433">
    <property type="entry name" value="Ribosomal_L16_L10e"/>
    <property type="match status" value="1"/>
</dbReference>
<dbReference type="Gene3D" id="3.90.1170.10">
    <property type="entry name" value="Ribosomal protein L10e/L16"/>
    <property type="match status" value="1"/>
</dbReference>
<evidence type="ECO:0000313" key="5">
    <source>
        <dbReference type="EMBL" id="KAG9327358.1"/>
    </source>
</evidence>
<feature type="compositionally biased region" description="Basic and acidic residues" evidence="4">
    <location>
        <begin position="154"/>
        <end position="173"/>
    </location>
</feature>
<evidence type="ECO:0000256" key="1">
    <source>
        <dbReference type="ARBA" id="ARBA00008931"/>
    </source>
</evidence>
<organism evidence="5 6">
    <name type="scientific">Mortierella alpina</name>
    <name type="common">Oleaginous fungus</name>
    <name type="synonym">Mortierella renispora</name>
    <dbReference type="NCBI Taxonomy" id="64518"/>
    <lineage>
        <taxon>Eukaryota</taxon>
        <taxon>Fungi</taxon>
        <taxon>Fungi incertae sedis</taxon>
        <taxon>Mucoromycota</taxon>
        <taxon>Mortierellomycotina</taxon>
        <taxon>Mortierellomycetes</taxon>
        <taxon>Mortierellales</taxon>
        <taxon>Mortierellaceae</taxon>
        <taxon>Mortierella</taxon>
    </lineage>
</organism>
<dbReference type="Pfam" id="PF00252">
    <property type="entry name" value="Ribosomal_L16"/>
    <property type="match status" value="1"/>
</dbReference>
<protein>
    <recommendedName>
        <fullName evidence="7">Ribosomal protein L10e/L16 domain-containing protein</fullName>
    </recommendedName>
</protein>
<reference evidence="5" key="1">
    <citation type="submission" date="2021-07" db="EMBL/GenBank/DDBJ databases">
        <title>Draft genome of Mortierella alpina, strain LL118, isolated from an aspen leaf litter sample.</title>
        <authorList>
            <person name="Yang S."/>
            <person name="Vinatzer B.A."/>
        </authorList>
    </citation>
    <scope>NUCLEOTIDE SEQUENCE</scope>
    <source>
        <strain evidence="5">LL118</strain>
    </source>
</reference>
<dbReference type="InterPro" id="IPR018255">
    <property type="entry name" value="Ribosomal_uL16_CS_euk_arc"/>
</dbReference>
<dbReference type="InterPro" id="IPR016180">
    <property type="entry name" value="Ribosomal_uL16_dom"/>
</dbReference>
<dbReference type="EMBL" id="JAIFTL010000005">
    <property type="protein sequence ID" value="KAG9327358.1"/>
    <property type="molecule type" value="Genomic_DNA"/>
</dbReference>
<dbReference type="GO" id="GO:0003735">
    <property type="term" value="F:structural constituent of ribosome"/>
    <property type="evidence" value="ECO:0007669"/>
    <property type="project" value="InterPro"/>
</dbReference>
<dbReference type="SUPFAM" id="SSF54686">
    <property type="entry name" value="Ribosomal protein L16p/L10e"/>
    <property type="match status" value="1"/>
</dbReference>
<gene>
    <name evidence="5" type="ORF">KVV02_005934</name>
</gene>
<dbReference type="InterPro" id="IPR001197">
    <property type="entry name" value="Ribosomal_uL16_euk_arch"/>
</dbReference>
<name>A0A9P8D2R8_MORAP</name>
<proteinExistence type="inferred from homology"/>
<dbReference type="Proteomes" id="UP000717515">
    <property type="component" value="Unassembled WGS sequence"/>
</dbReference>
<dbReference type="PANTHER" id="PTHR11726">
    <property type="entry name" value="60S RIBOSOMAL PROTEIN L10"/>
    <property type="match status" value="1"/>
</dbReference>
<comment type="caution">
    <text evidence="5">The sequence shown here is derived from an EMBL/GenBank/DDBJ whole genome shotgun (WGS) entry which is preliminary data.</text>
</comment>
<dbReference type="GO" id="GO:0006412">
    <property type="term" value="P:translation"/>
    <property type="evidence" value="ECO:0007669"/>
    <property type="project" value="InterPro"/>
</dbReference>
<dbReference type="InterPro" id="IPR036920">
    <property type="entry name" value="Ribosomal_uL16_sf"/>
</dbReference>
<dbReference type="NCBIfam" id="TIGR00279">
    <property type="entry name" value="uL16_euk_arch"/>
    <property type="match status" value="1"/>
</dbReference>
<accession>A0A9P8D2R8</accession>
<dbReference type="PROSITE" id="PS01257">
    <property type="entry name" value="RIBOSOMAL_L10E"/>
    <property type="match status" value="1"/>
</dbReference>
<evidence type="ECO:0000256" key="2">
    <source>
        <dbReference type="ARBA" id="ARBA00022980"/>
    </source>
</evidence>
<sequence>MGFSITITVLTLLGLLFCFRRASMLLPRNLSIQLQMFGQNNDNNSTRGPIALTDDDMTGATGLDWEDLEAQLHDEEDLEELEDIQPMSKAAQRPKKQVRYADDVDADGDAAKPLTMFSSESGRRYTDDHDESDDEEGHSAPYRVAVEEEEEEERVNTVKEPARKELHEARTDSDETLLQEETTQKDDTFKLDDTDSELEMFSVSFGIGLLSSTESAFIHLVLVYSVRLFADESGSIRWIWNRGTDYRYRNRVGILQQKRLKMGRRPARCYRYQKNKAYPKSRFCRGVPDPKIRIYDLGRKKAGVDEFPLCVHLLCDEKQQISSEALEAGRICANKYISKTSGKDSFHMRVRLHPFHVLRINKMLSCAGADRLQTGMRGAYGKPNGTAARVDIGQVIFSIRCKDSNKAVVIESLRRAKFKFAGRQKIIVSKKWGFTKLSREDYVTERAAGRLQPDGCYVKYLNEKGTLDAYFQRTLRAQA</sequence>
<evidence type="ECO:0008006" key="7">
    <source>
        <dbReference type="Google" id="ProtNLM"/>
    </source>
</evidence>
<dbReference type="NCBIfam" id="NF003239">
    <property type="entry name" value="PRK04199.1-4"/>
    <property type="match status" value="1"/>
</dbReference>
<dbReference type="AlphaFoldDB" id="A0A9P8D2R8"/>
<dbReference type="InterPro" id="IPR047873">
    <property type="entry name" value="Ribosomal_uL16"/>
</dbReference>
<dbReference type="GO" id="GO:0005840">
    <property type="term" value="C:ribosome"/>
    <property type="evidence" value="ECO:0007669"/>
    <property type="project" value="UniProtKB-KW"/>
</dbReference>
<comment type="similarity">
    <text evidence="1">Belongs to the universal ribosomal protein uL16 family.</text>
</comment>
<evidence type="ECO:0000256" key="3">
    <source>
        <dbReference type="ARBA" id="ARBA00023274"/>
    </source>
</evidence>
<evidence type="ECO:0000256" key="4">
    <source>
        <dbReference type="SAM" id="MobiDB-lite"/>
    </source>
</evidence>
<evidence type="ECO:0000313" key="6">
    <source>
        <dbReference type="Proteomes" id="UP000717515"/>
    </source>
</evidence>
<keyword evidence="3" id="KW-0687">Ribonucleoprotein</keyword>
<feature type="region of interest" description="Disordered" evidence="4">
    <location>
        <begin position="82"/>
        <end position="186"/>
    </location>
</feature>
<dbReference type="GO" id="GO:1990904">
    <property type="term" value="C:ribonucleoprotein complex"/>
    <property type="evidence" value="ECO:0007669"/>
    <property type="project" value="UniProtKB-KW"/>
</dbReference>